<evidence type="ECO:0000256" key="6">
    <source>
        <dbReference type="SAM" id="SignalP"/>
    </source>
</evidence>
<feature type="signal peptide" evidence="6">
    <location>
        <begin position="1"/>
        <end position="44"/>
    </location>
</feature>
<dbReference type="InterPro" id="IPR003343">
    <property type="entry name" value="Big_2"/>
</dbReference>
<name>A0A4Q5AZJ7_9BIFI</name>
<dbReference type="NCBIfam" id="TIGR01167">
    <property type="entry name" value="LPXTG_anchor"/>
    <property type="match status" value="1"/>
</dbReference>
<dbReference type="GO" id="GO:0005975">
    <property type="term" value="P:carbohydrate metabolic process"/>
    <property type="evidence" value="ECO:0007669"/>
    <property type="project" value="UniProtKB-ARBA"/>
</dbReference>
<evidence type="ECO:0000313" key="9">
    <source>
        <dbReference type="Proteomes" id="UP000293208"/>
    </source>
</evidence>
<dbReference type="PANTHER" id="PTHR36108:SF13">
    <property type="entry name" value="COLOSSIN-B-RELATED"/>
    <property type="match status" value="1"/>
</dbReference>
<evidence type="ECO:0000256" key="1">
    <source>
        <dbReference type="ARBA" id="ARBA00007257"/>
    </source>
</evidence>
<dbReference type="SUPFAM" id="SSF49373">
    <property type="entry name" value="Invasin/intimin cell-adhesion fragments"/>
    <property type="match status" value="2"/>
</dbReference>
<dbReference type="InterPro" id="IPR013783">
    <property type="entry name" value="Ig-like_fold"/>
</dbReference>
<proteinExistence type="inferred from homology"/>
<dbReference type="SMART" id="SM00635">
    <property type="entry name" value="BID_2"/>
    <property type="match status" value="2"/>
</dbReference>
<keyword evidence="3 6" id="KW-0732">Signal</keyword>
<protein>
    <submittedName>
        <fullName evidence="8">Bacterial Ig-like domain (Group 2)</fullName>
    </submittedName>
</protein>
<feature type="compositionally biased region" description="Polar residues" evidence="4">
    <location>
        <begin position="1430"/>
        <end position="1445"/>
    </location>
</feature>
<reference evidence="8 9" key="1">
    <citation type="submission" date="2018-12" db="EMBL/GenBank/DDBJ databases">
        <title>Unveiling genomic diversity among members of the Bifidobacterium pseudolongum species, a widely distributed gut commensal of the animal kingdom.</title>
        <authorList>
            <person name="Lugli G.A."/>
            <person name="Duranti S."/>
            <person name="Albert K."/>
            <person name="Mancabelli L."/>
            <person name="Napoli S."/>
            <person name="Viappiani A."/>
            <person name="Anzalone R."/>
            <person name="Longhi G."/>
            <person name="Milani C."/>
            <person name="Turroni F."/>
            <person name="Alessandri G."/>
            <person name="Sela D.A."/>
            <person name="Van Sinderen D."/>
            <person name="Ventura M."/>
        </authorList>
    </citation>
    <scope>NUCLEOTIDE SEQUENCE [LARGE SCALE GENOMIC DNA]</scope>
    <source>
        <strain evidence="8 9">2001B</strain>
    </source>
</reference>
<dbReference type="RefSeq" id="WP_129913981.1">
    <property type="nucleotide sequence ID" value="NZ_RYUY01000001.1"/>
</dbReference>
<accession>A0A4Q5AZJ7</accession>
<keyword evidence="5" id="KW-1133">Transmembrane helix</keyword>
<evidence type="ECO:0000256" key="3">
    <source>
        <dbReference type="ARBA" id="ARBA00022729"/>
    </source>
</evidence>
<feature type="chain" id="PRO_5020194384" evidence="6">
    <location>
        <begin position="45"/>
        <end position="1499"/>
    </location>
</feature>
<keyword evidence="5" id="KW-0472">Membrane</keyword>
<feature type="transmembrane region" description="Helical" evidence="5">
    <location>
        <begin position="1476"/>
        <end position="1495"/>
    </location>
</feature>
<dbReference type="PANTHER" id="PTHR36108">
    <property type="entry name" value="COLOSSIN-B-RELATED"/>
    <property type="match status" value="1"/>
</dbReference>
<comment type="similarity">
    <text evidence="1">Belongs to the serine-aspartate repeat-containing protein (SDr) family.</text>
</comment>
<sequence length="1499" mass="161160">MRMKHGSDRGPTTSAKPRLLAAFTAVAMMFATAVPALLPQTAYAASDNGGRCVPTTVSIGDNISDVTSTDTGVATWVGRDMYVGTKSGNQDDSVSLNNSTSPIGSYAVEAEGLTLVKGKLAINQLKNSWGFVPKNQTQTEYPGFRFGAVGFGAMFRPANGSVALAVNGTNTKITSMNLNGVDGSVGAWNHGGWTGGAAGHWDNGNYIYSDNAMGESPYFTALLNGNETTWESNSGRGSIVGKQGNWYTESTWWKKTDPLSNVNGVDYLNYNESNSDFGSTIAKQSEQLSKLQSTATNNAVSSTINSGDIIRQKYNATGNNMKLKFTFNGNNSERLITFTGDGEAAMQVFNLPASLLTDGGTNGVSFAFTGIPVIGQDRKGKDVYASIVVNVVDDQGQPFTGAIDFHTGWHFYWNGDEIGDGYQNGSSHADAYNAAANSIMWNFAKASKVTIRGGQIKANNAFWQPNNTGVSIRSSDPDKSDYITSDDPAAAMLGSIMIPNGSFDDHVTTNGRVWVGADFMMSSPYALLESNTSAGSANRDPQGYWLAGESVRTASILDMDMERHNFPWTGSMNSSCAAIAWKKVDDTTSHKPLAGTTFAIYKTLRNAIDKENALFTIQDNNFSTGDQDFTDGAFEFGSINPKSNYYIRESATVQGYEINDNIYVIETGEGGSTYSEISAVYNGLGNTVDGDDRLLTSGGAIINKPAGTDLEWGKYAEDDETHEGLPGSEWKLTLPDGTQQIVTDNTLKVESVTITRQDGVAVEDPIELQENKSLQLEATIIPEDAVQTVHWSSSATESVIVDDNGRVTVVYAGENPKPVTITATSVSDPSKTASVRIMPKALEVTELNVTPPSTAVTVGGTVQLSATSKPENAPVRWKSSNTNIAKVDETTGLVTGVAEGGPVTITATAGSLEKTVNVTVISNTPAKATTVYVHWSNQSTVNMNYKLGSSGWVKATMSTASCNNSYKQYTIPATNEEAVLIYFDNGSKGYLNPRSKTPSEYKQQDGNNVNFKLTTNGTPWYIWGDDGWTANRAPDDCTASRVASAVRNRSAVRMINDASDSRNSDSRESVAVDTPYKDVNPEVGRFKLTNLPDGVYKLKEHAAPGGYYLNPQEYTITIQNGTVTWDPNHVDQNGVAWISDKLTEFSWDKVDAGYSADDTDAKRNPIAGSKWRLEKFKAPATAGSEGTYETNIAEITDCTSDDQSDCATDKDSEAGKFKLTGLALGKYRLVETEAPTGYTKLDTYYYFELSTMDPENPLPVKWTAGTKTSWDKQTGSYNGTATGSSPSDSEKAVEVNAAPNYRSPGDVYWGKVSSELNSENKHVYLGGSAWEVTYTPATGDSGQPVTVQITDCVKSGDKETGTCIPAGAPAWAYDAYQAEGRIGFSDLPWGTYTMKETKAPDGYNVDSETVYTFTVDATHRENVQIYKKGNPNSPILTPSNPTDQEGNPLPDYPNQVISNEPGVILPATGGEGNTQIALFGFALIAISMLGCGLAMRKRL</sequence>
<feature type="domain" description="BIG2" evidence="7">
    <location>
        <begin position="843"/>
        <end position="919"/>
    </location>
</feature>
<dbReference type="Proteomes" id="UP000293208">
    <property type="component" value="Unassembled WGS sequence"/>
</dbReference>
<comment type="caution">
    <text evidence="8">The sequence shown here is derived from an EMBL/GenBank/DDBJ whole genome shotgun (WGS) entry which is preliminary data.</text>
</comment>
<dbReference type="InterPro" id="IPR041033">
    <property type="entry name" value="SpaA_PFL_dom_1"/>
</dbReference>
<keyword evidence="5" id="KW-0812">Transmembrane</keyword>
<evidence type="ECO:0000256" key="4">
    <source>
        <dbReference type="SAM" id="MobiDB-lite"/>
    </source>
</evidence>
<evidence type="ECO:0000256" key="2">
    <source>
        <dbReference type="ARBA" id="ARBA00022525"/>
    </source>
</evidence>
<dbReference type="Pfam" id="PF02368">
    <property type="entry name" value="Big_2"/>
    <property type="match status" value="2"/>
</dbReference>
<dbReference type="Pfam" id="PF17802">
    <property type="entry name" value="SpaA"/>
    <property type="match status" value="4"/>
</dbReference>
<gene>
    <name evidence="8" type="ORF">PG2001B_0322</name>
</gene>
<organism evidence="8 9">
    <name type="scientific">Bifidobacterium pseudolongum subsp. globosum</name>
    <dbReference type="NCBI Taxonomy" id="1690"/>
    <lineage>
        <taxon>Bacteria</taxon>
        <taxon>Bacillati</taxon>
        <taxon>Actinomycetota</taxon>
        <taxon>Actinomycetes</taxon>
        <taxon>Bifidobacteriales</taxon>
        <taxon>Bifidobacteriaceae</taxon>
        <taxon>Bifidobacterium</taxon>
    </lineage>
</organism>
<dbReference type="EMBL" id="RYUY01000001">
    <property type="protein sequence ID" value="RYQ40441.1"/>
    <property type="molecule type" value="Genomic_DNA"/>
</dbReference>
<keyword evidence="2" id="KW-0964">Secreted</keyword>
<feature type="domain" description="BIG2" evidence="7">
    <location>
        <begin position="756"/>
        <end position="833"/>
    </location>
</feature>
<dbReference type="InterPro" id="IPR008964">
    <property type="entry name" value="Invasin/intimin_cell_adhesion"/>
</dbReference>
<dbReference type="Gene3D" id="2.60.40.1080">
    <property type="match status" value="2"/>
</dbReference>
<feature type="region of interest" description="Disordered" evidence="4">
    <location>
        <begin position="1428"/>
        <end position="1450"/>
    </location>
</feature>
<evidence type="ECO:0000313" key="8">
    <source>
        <dbReference type="EMBL" id="RYQ40441.1"/>
    </source>
</evidence>
<evidence type="ECO:0000256" key="5">
    <source>
        <dbReference type="SAM" id="Phobius"/>
    </source>
</evidence>
<evidence type="ECO:0000259" key="7">
    <source>
        <dbReference type="SMART" id="SM00635"/>
    </source>
</evidence>
<dbReference type="Gene3D" id="2.60.40.10">
    <property type="entry name" value="Immunoglobulins"/>
    <property type="match status" value="4"/>
</dbReference>